<evidence type="ECO:0000313" key="7">
    <source>
        <dbReference type="EMBL" id="KRX07064.1"/>
    </source>
</evidence>
<gene>
    <name evidence="7" type="ORF">PPERSA_05228</name>
</gene>
<accession>A0A0V0QYU2</accession>
<sequence>MRTSSIQNTSQVKQQKVQQRGKIENCEICEIKFTSLRHKEHKCKRCLRSICSKCGDKKKPIVGFGQGQPEVHRICDICLKESNLIDQMIANESVVWGRNSNKTEEWKKILGMNQTDNQIQIEYSQKKHLKPDQFQTTQINLLNSQLDIEVGLYYFNFQFLIYIFNLLFIFL</sequence>
<comment type="caution">
    <text evidence="7">The sequence shown here is derived from an EMBL/GenBank/DDBJ whole genome shotgun (WGS) entry which is preliminary data.</text>
</comment>
<keyword evidence="5" id="KW-0812">Transmembrane</keyword>
<dbReference type="EMBL" id="LDAU01000088">
    <property type="protein sequence ID" value="KRX07064.1"/>
    <property type="molecule type" value="Genomic_DNA"/>
</dbReference>
<feature type="domain" description="FYVE-type" evidence="6">
    <location>
        <begin position="20"/>
        <end position="83"/>
    </location>
</feature>
<dbReference type="InterPro" id="IPR017455">
    <property type="entry name" value="Znf_FYVE-rel"/>
</dbReference>
<dbReference type="GO" id="GO:0008270">
    <property type="term" value="F:zinc ion binding"/>
    <property type="evidence" value="ECO:0007669"/>
    <property type="project" value="UniProtKB-KW"/>
</dbReference>
<evidence type="ECO:0000256" key="5">
    <source>
        <dbReference type="SAM" id="Phobius"/>
    </source>
</evidence>
<evidence type="ECO:0000256" key="3">
    <source>
        <dbReference type="ARBA" id="ARBA00022833"/>
    </source>
</evidence>
<evidence type="ECO:0000259" key="6">
    <source>
        <dbReference type="PROSITE" id="PS50178"/>
    </source>
</evidence>
<evidence type="ECO:0000256" key="1">
    <source>
        <dbReference type="ARBA" id="ARBA00022723"/>
    </source>
</evidence>
<dbReference type="Gene3D" id="3.30.40.10">
    <property type="entry name" value="Zinc/RING finger domain, C3HC4 (zinc finger)"/>
    <property type="match status" value="1"/>
</dbReference>
<organism evidence="7 8">
    <name type="scientific">Pseudocohnilembus persalinus</name>
    <name type="common">Ciliate</name>
    <dbReference type="NCBI Taxonomy" id="266149"/>
    <lineage>
        <taxon>Eukaryota</taxon>
        <taxon>Sar</taxon>
        <taxon>Alveolata</taxon>
        <taxon>Ciliophora</taxon>
        <taxon>Intramacronucleata</taxon>
        <taxon>Oligohymenophorea</taxon>
        <taxon>Scuticociliatia</taxon>
        <taxon>Philasterida</taxon>
        <taxon>Pseudocohnilembidae</taxon>
        <taxon>Pseudocohnilembus</taxon>
    </lineage>
</organism>
<protein>
    <submittedName>
        <fullName evidence="7">Zinc finger, FYVE/PHD-type</fullName>
    </submittedName>
</protein>
<evidence type="ECO:0000256" key="2">
    <source>
        <dbReference type="ARBA" id="ARBA00022771"/>
    </source>
</evidence>
<dbReference type="Proteomes" id="UP000054937">
    <property type="component" value="Unassembled WGS sequence"/>
</dbReference>
<dbReference type="SUPFAM" id="SSF57903">
    <property type="entry name" value="FYVE/PHD zinc finger"/>
    <property type="match status" value="1"/>
</dbReference>
<evidence type="ECO:0000313" key="8">
    <source>
        <dbReference type="Proteomes" id="UP000054937"/>
    </source>
</evidence>
<keyword evidence="5" id="KW-1133">Transmembrane helix</keyword>
<feature type="transmembrane region" description="Helical" evidence="5">
    <location>
        <begin position="151"/>
        <end position="170"/>
    </location>
</feature>
<dbReference type="AlphaFoldDB" id="A0A0V0QYU2"/>
<dbReference type="SMART" id="SM00064">
    <property type="entry name" value="FYVE"/>
    <property type="match status" value="1"/>
</dbReference>
<dbReference type="InterPro" id="IPR000306">
    <property type="entry name" value="Znf_FYVE"/>
</dbReference>
<keyword evidence="8" id="KW-1185">Reference proteome</keyword>
<evidence type="ECO:0000256" key="4">
    <source>
        <dbReference type="PROSITE-ProRule" id="PRU00091"/>
    </source>
</evidence>
<dbReference type="InterPro" id="IPR011011">
    <property type="entry name" value="Znf_FYVE_PHD"/>
</dbReference>
<keyword evidence="2 4" id="KW-0863">Zinc-finger</keyword>
<dbReference type="InParanoid" id="A0A0V0QYU2"/>
<dbReference type="InterPro" id="IPR013083">
    <property type="entry name" value="Znf_RING/FYVE/PHD"/>
</dbReference>
<proteinExistence type="predicted"/>
<keyword evidence="3" id="KW-0862">Zinc</keyword>
<dbReference type="PROSITE" id="PS50178">
    <property type="entry name" value="ZF_FYVE"/>
    <property type="match status" value="1"/>
</dbReference>
<name>A0A0V0QYU2_PSEPJ</name>
<keyword evidence="1" id="KW-0479">Metal-binding</keyword>
<reference evidence="7 8" key="1">
    <citation type="journal article" date="2015" name="Sci. Rep.">
        <title>Genome of the facultative scuticociliatosis pathogen Pseudocohnilembus persalinus provides insight into its virulence through horizontal gene transfer.</title>
        <authorList>
            <person name="Xiong J."/>
            <person name="Wang G."/>
            <person name="Cheng J."/>
            <person name="Tian M."/>
            <person name="Pan X."/>
            <person name="Warren A."/>
            <person name="Jiang C."/>
            <person name="Yuan D."/>
            <person name="Miao W."/>
        </authorList>
    </citation>
    <scope>NUCLEOTIDE SEQUENCE [LARGE SCALE GENOMIC DNA]</scope>
    <source>
        <strain evidence="7">36N120E</strain>
    </source>
</reference>
<keyword evidence="5" id="KW-0472">Membrane</keyword>
<dbReference type="Pfam" id="PF01363">
    <property type="entry name" value="FYVE"/>
    <property type="match status" value="1"/>
</dbReference>